<keyword evidence="3" id="KW-0862">Zinc</keyword>
<keyword evidence="7" id="KW-1185">Reference proteome</keyword>
<dbReference type="Gene3D" id="3.90.1590.10">
    <property type="entry name" value="glutathione-dependent formaldehyde- activating enzyme (gfa)"/>
    <property type="match status" value="1"/>
</dbReference>
<comment type="caution">
    <text evidence="6">The sequence shown here is derived from an EMBL/GenBank/DDBJ whole genome shotgun (WGS) entry which is preliminary data.</text>
</comment>
<dbReference type="GO" id="GO:0016846">
    <property type="term" value="F:carbon-sulfur lyase activity"/>
    <property type="evidence" value="ECO:0007669"/>
    <property type="project" value="InterPro"/>
</dbReference>
<gene>
    <name evidence="6" type="ORF">DES41_102963</name>
</gene>
<reference evidence="6 7" key="1">
    <citation type="submission" date="2018-07" db="EMBL/GenBank/DDBJ databases">
        <title>Genomic Encyclopedia of Type Strains, Phase IV (KMG-IV): sequencing the most valuable type-strain genomes for metagenomic binning, comparative biology and taxonomic classification.</title>
        <authorList>
            <person name="Goeker M."/>
        </authorList>
    </citation>
    <scope>NUCLEOTIDE SEQUENCE [LARGE SCALE GENOMIC DNA]</scope>
    <source>
        <strain evidence="6 7">DSM 21634</strain>
    </source>
</reference>
<evidence type="ECO:0000313" key="6">
    <source>
        <dbReference type="EMBL" id="RCW74640.1"/>
    </source>
</evidence>
<protein>
    <recommendedName>
        <fullName evidence="5">CENP-V/GFA domain-containing protein</fullName>
    </recommendedName>
</protein>
<evidence type="ECO:0000256" key="3">
    <source>
        <dbReference type="ARBA" id="ARBA00022833"/>
    </source>
</evidence>
<dbReference type="PROSITE" id="PS51891">
    <property type="entry name" value="CENP_V_GFA"/>
    <property type="match status" value="1"/>
</dbReference>
<dbReference type="SUPFAM" id="SSF51316">
    <property type="entry name" value="Mss4-like"/>
    <property type="match status" value="1"/>
</dbReference>
<dbReference type="PANTHER" id="PTHR33337">
    <property type="entry name" value="GFA DOMAIN-CONTAINING PROTEIN"/>
    <property type="match status" value="1"/>
</dbReference>
<keyword evidence="4" id="KW-0456">Lyase</keyword>
<organism evidence="6 7">
    <name type="scientific">Pseudorhodoferax soli</name>
    <dbReference type="NCBI Taxonomy" id="545864"/>
    <lineage>
        <taxon>Bacteria</taxon>
        <taxon>Pseudomonadati</taxon>
        <taxon>Pseudomonadota</taxon>
        <taxon>Betaproteobacteria</taxon>
        <taxon>Burkholderiales</taxon>
        <taxon>Comamonadaceae</taxon>
    </lineage>
</organism>
<evidence type="ECO:0000256" key="4">
    <source>
        <dbReference type="ARBA" id="ARBA00023239"/>
    </source>
</evidence>
<sequence>MVQPGHDTHEGHCSCGFVRYRMASAPMIVHACHCSWCQRESGGPFVVNAVIEAARVTLVQGEIHMVVTPSASGRNQKIARCPQCQVALWSHYPTAGERICFVRVGTLEAPARLPPDVHVFTSTRQTWLPLPEGAFAVPEFYDPAQVWSAEARARWAAARA</sequence>
<dbReference type="Proteomes" id="UP000252884">
    <property type="component" value="Unassembled WGS sequence"/>
</dbReference>
<evidence type="ECO:0000313" key="7">
    <source>
        <dbReference type="Proteomes" id="UP000252884"/>
    </source>
</evidence>
<evidence type="ECO:0000259" key="5">
    <source>
        <dbReference type="PROSITE" id="PS51891"/>
    </source>
</evidence>
<dbReference type="Pfam" id="PF04828">
    <property type="entry name" value="GFA"/>
    <property type="match status" value="1"/>
</dbReference>
<proteinExistence type="inferred from homology"/>
<name>A0A368Y2W2_9BURK</name>
<dbReference type="InterPro" id="IPR006913">
    <property type="entry name" value="CENP-V/GFA"/>
</dbReference>
<feature type="domain" description="CENP-V/GFA" evidence="5">
    <location>
        <begin position="9"/>
        <end position="116"/>
    </location>
</feature>
<comment type="similarity">
    <text evidence="1">Belongs to the Gfa family.</text>
</comment>
<dbReference type="AlphaFoldDB" id="A0A368Y2W2"/>
<evidence type="ECO:0000256" key="2">
    <source>
        <dbReference type="ARBA" id="ARBA00022723"/>
    </source>
</evidence>
<accession>A0A368Y2W2</accession>
<keyword evidence="2" id="KW-0479">Metal-binding</keyword>
<dbReference type="InterPro" id="IPR011057">
    <property type="entry name" value="Mss4-like_sf"/>
</dbReference>
<dbReference type="EMBL" id="QPJK01000002">
    <property type="protein sequence ID" value="RCW74640.1"/>
    <property type="molecule type" value="Genomic_DNA"/>
</dbReference>
<dbReference type="PANTHER" id="PTHR33337:SF33">
    <property type="entry name" value="CENP-V_GFA DOMAIN-CONTAINING PROTEIN"/>
    <property type="match status" value="1"/>
</dbReference>
<evidence type="ECO:0000256" key="1">
    <source>
        <dbReference type="ARBA" id="ARBA00005495"/>
    </source>
</evidence>
<dbReference type="GO" id="GO:0046872">
    <property type="term" value="F:metal ion binding"/>
    <property type="evidence" value="ECO:0007669"/>
    <property type="project" value="UniProtKB-KW"/>
</dbReference>